<gene>
    <name evidence="9" type="ORF">PFX98_12520</name>
</gene>
<dbReference type="KEGG" id="pais:PFX98_12520"/>
<keyword evidence="6" id="KW-0238">DNA-binding</keyword>
<evidence type="ECO:0000256" key="6">
    <source>
        <dbReference type="ARBA" id="ARBA00023125"/>
    </source>
</evidence>
<dbReference type="CDD" id="cd00609">
    <property type="entry name" value="AAT_like"/>
    <property type="match status" value="1"/>
</dbReference>
<dbReference type="Pfam" id="PF00155">
    <property type="entry name" value="Aminotran_1_2"/>
    <property type="match status" value="1"/>
</dbReference>
<evidence type="ECO:0000313" key="9">
    <source>
        <dbReference type="EMBL" id="WIT09769.1"/>
    </source>
</evidence>
<evidence type="ECO:0000256" key="2">
    <source>
        <dbReference type="ARBA" id="ARBA00022576"/>
    </source>
</evidence>
<keyword evidence="7" id="KW-0804">Transcription</keyword>
<keyword evidence="5" id="KW-0805">Transcription regulation</keyword>
<dbReference type="InterPro" id="IPR036390">
    <property type="entry name" value="WH_DNA-bd_sf"/>
</dbReference>
<comment type="similarity">
    <text evidence="1">In the C-terminal section; belongs to the class-I pyridoxal-phosphate-dependent aminotransferase family.</text>
</comment>
<protein>
    <submittedName>
        <fullName evidence="9">PLP-dependent aminotransferase family protein</fullName>
    </submittedName>
</protein>
<dbReference type="EMBL" id="CP116346">
    <property type="protein sequence ID" value="WIT09769.1"/>
    <property type="molecule type" value="Genomic_DNA"/>
</dbReference>
<proteinExistence type="inferred from homology"/>
<reference evidence="9" key="1">
    <citation type="submission" date="2023-01" db="EMBL/GenBank/DDBJ databases">
        <title>Whole genome sequence of Paucibacter sp. S2-9 isolated from pond sediment.</title>
        <authorList>
            <person name="Jung J.Y."/>
        </authorList>
    </citation>
    <scope>NUCLEOTIDE SEQUENCE</scope>
    <source>
        <strain evidence="9">S2-9</strain>
    </source>
</reference>
<evidence type="ECO:0000256" key="1">
    <source>
        <dbReference type="ARBA" id="ARBA00005384"/>
    </source>
</evidence>
<keyword evidence="2 9" id="KW-0032">Aminotransferase</keyword>
<keyword evidence="10" id="KW-1185">Reference proteome</keyword>
<evidence type="ECO:0000256" key="5">
    <source>
        <dbReference type="ARBA" id="ARBA00023015"/>
    </source>
</evidence>
<dbReference type="FunFam" id="3.40.640.10:FF:000023">
    <property type="entry name" value="Transcriptional regulator, GntR family"/>
    <property type="match status" value="1"/>
</dbReference>
<dbReference type="GO" id="GO:0030170">
    <property type="term" value="F:pyridoxal phosphate binding"/>
    <property type="evidence" value="ECO:0007669"/>
    <property type="project" value="InterPro"/>
</dbReference>
<dbReference type="GO" id="GO:0003700">
    <property type="term" value="F:DNA-binding transcription factor activity"/>
    <property type="evidence" value="ECO:0007669"/>
    <property type="project" value="InterPro"/>
</dbReference>
<dbReference type="Gene3D" id="1.10.10.10">
    <property type="entry name" value="Winged helix-like DNA-binding domain superfamily/Winged helix DNA-binding domain"/>
    <property type="match status" value="1"/>
</dbReference>
<dbReference type="SUPFAM" id="SSF46785">
    <property type="entry name" value="Winged helix' DNA-binding domain"/>
    <property type="match status" value="1"/>
</dbReference>
<dbReference type="CDD" id="cd07377">
    <property type="entry name" value="WHTH_GntR"/>
    <property type="match status" value="1"/>
</dbReference>
<keyword evidence="3" id="KW-0808">Transferase</keyword>
<dbReference type="SUPFAM" id="SSF53383">
    <property type="entry name" value="PLP-dependent transferases"/>
    <property type="match status" value="1"/>
</dbReference>
<dbReference type="InterPro" id="IPR004839">
    <property type="entry name" value="Aminotransferase_I/II_large"/>
</dbReference>
<evidence type="ECO:0000256" key="7">
    <source>
        <dbReference type="ARBA" id="ARBA00023163"/>
    </source>
</evidence>
<organism evidence="9 10">
    <name type="scientific">Paucibacter sediminis</name>
    <dbReference type="NCBI Taxonomy" id="3019553"/>
    <lineage>
        <taxon>Bacteria</taxon>
        <taxon>Pseudomonadati</taxon>
        <taxon>Pseudomonadota</taxon>
        <taxon>Betaproteobacteria</taxon>
        <taxon>Burkholderiales</taxon>
        <taxon>Sphaerotilaceae</taxon>
        <taxon>Roseateles</taxon>
    </lineage>
</organism>
<evidence type="ECO:0000313" key="10">
    <source>
        <dbReference type="Proteomes" id="UP001177769"/>
    </source>
</evidence>
<evidence type="ECO:0000259" key="8">
    <source>
        <dbReference type="PROSITE" id="PS50949"/>
    </source>
</evidence>
<evidence type="ECO:0000256" key="4">
    <source>
        <dbReference type="ARBA" id="ARBA00022898"/>
    </source>
</evidence>
<dbReference type="InterPro" id="IPR036388">
    <property type="entry name" value="WH-like_DNA-bd_sf"/>
</dbReference>
<name>A0AA95STV0_9BURK</name>
<keyword evidence="4" id="KW-0663">Pyridoxal phosphate</keyword>
<dbReference type="Pfam" id="PF00392">
    <property type="entry name" value="GntR"/>
    <property type="match status" value="1"/>
</dbReference>
<dbReference type="InterPro" id="IPR015421">
    <property type="entry name" value="PyrdxlP-dep_Trfase_major"/>
</dbReference>
<dbReference type="Gene3D" id="3.40.640.10">
    <property type="entry name" value="Type I PLP-dependent aspartate aminotransferase-like (Major domain)"/>
    <property type="match status" value="1"/>
</dbReference>
<dbReference type="InterPro" id="IPR015424">
    <property type="entry name" value="PyrdxlP-dep_Trfase"/>
</dbReference>
<dbReference type="Proteomes" id="UP001177769">
    <property type="component" value="Chromosome"/>
</dbReference>
<dbReference type="AlphaFoldDB" id="A0AA95STV0"/>
<dbReference type="PANTHER" id="PTHR46577:SF2">
    <property type="entry name" value="TRANSCRIPTIONAL REGULATORY PROTEIN"/>
    <property type="match status" value="1"/>
</dbReference>
<dbReference type="InterPro" id="IPR015422">
    <property type="entry name" value="PyrdxlP-dep_Trfase_small"/>
</dbReference>
<evidence type="ECO:0000256" key="3">
    <source>
        <dbReference type="ARBA" id="ARBA00022679"/>
    </source>
</evidence>
<dbReference type="Gene3D" id="3.90.1150.10">
    <property type="entry name" value="Aspartate Aminotransferase, domain 1"/>
    <property type="match status" value="1"/>
</dbReference>
<dbReference type="InterPro" id="IPR051446">
    <property type="entry name" value="HTH_trans_reg/aminotransferase"/>
</dbReference>
<dbReference type="SMART" id="SM00345">
    <property type="entry name" value="HTH_GNTR"/>
    <property type="match status" value="1"/>
</dbReference>
<dbReference type="GO" id="GO:0008483">
    <property type="term" value="F:transaminase activity"/>
    <property type="evidence" value="ECO:0007669"/>
    <property type="project" value="UniProtKB-KW"/>
</dbReference>
<dbReference type="PANTHER" id="PTHR46577">
    <property type="entry name" value="HTH-TYPE TRANSCRIPTIONAL REGULATORY PROTEIN GABR"/>
    <property type="match status" value="1"/>
</dbReference>
<sequence>MSTGPRYLALADELGALIHSGALRAGDRLPSVRQTCQTRHLSPATVFQAYYLLESRGLVSAAPRSGYFVNALPLGASPRTSQPSAQPGPVAVSELVFEVLGASSAAALLPLGSAFPAATLFPLEPLRRALQAGMRKLEPAQITAELPLGHEGLRRQIALRYLRLGISMAPDEIVLTNGALEALNLCLQVLTRPGDAVLIEAPGFYAALQALERLGLRAIEVPTHAGEGADLDAMAALIAEHRPKACWLMTSFQNPLGSLMPADKKRALVALLAGAGIPLIEDDVYAELHHGPDAALPAKAYAPQGQVLHCGSFSKCLAPGYRVGWAAPGPYLRQLQRLKLMSSLGVSLPAQAGLNEYLQGGAYDAHLRRLRAALASQQQAMLAALQAQLPAGARMTRPRGGYFIWVELPAACDALLLQRQLLAEGISTAPGPIFSARAEFRHCLRLNSGHPWDARMAAGIARLGALAKAQLAP</sequence>
<dbReference type="InterPro" id="IPR000524">
    <property type="entry name" value="Tscrpt_reg_HTH_GntR"/>
</dbReference>
<dbReference type="PROSITE" id="PS50949">
    <property type="entry name" value="HTH_GNTR"/>
    <property type="match status" value="1"/>
</dbReference>
<dbReference type="RefSeq" id="WP_285230839.1">
    <property type="nucleotide sequence ID" value="NZ_CP116346.1"/>
</dbReference>
<feature type="domain" description="HTH gntR-type" evidence="8">
    <location>
        <begin position="4"/>
        <end position="72"/>
    </location>
</feature>
<dbReference type="GO" id="GO:0003677">
    <property type="term" value="F:DNA binding"/>
    <property type="evidence" value="ECO:0007669"/>
    <property type="project" value="UniProtKB-KW"/>
</dbReference>
<accession>A0AA95STV0</accession>